<comment type="subunit">
    <text evidence="6">The basal body constitutes a major portion of the flagellar organelle and consists of a number of rings mounted on a central rod.</text>
</comment>
<gene>
    <name evidence="8" type="primary">flgB</name>
    <name evidence="8" type="ORF">OIK42_06615</name>
</gene>
<comment type="function">
    <text evidence="5 6">Structural component of flagellum, the bacterial motility apparatus. Part of the rod structure of flagellar basal body.</text>
</comment>
<reference evidence="8 9" key="1">
    <citation type="submission" date="2022-10" db="EMBL/GenBank/DDBJ databases">
        <title>Alteromonas sp. chi3 Genome sequencing.</title>
        <authorList>
            <person name="Park S."/>
        </authorList>
    </citation>
    <scope>NUCLEOTIDE SEQUENCE [LARGE SCALE GENOMIC DNA]</scope>
    <source>
        <strain evidence="9">chi3</strain>
    </source>
</reference>
<comment type="caution">
    <text evidence="8">The sequence shown here is derived from an EMBL/GenBank/DDBJ whole genome shotgun (WGS) entry which is preliminary data.</text>
</comment>
<feature type="domain" description="Flagellar basal body rod protein N-terminal" evidence="7">
    <location>
        <begin position="12"/>
        <end position="39"/>
    </location>
</feature>
<evidence type="ECO:0000259" key="7">
    <source>
        <dbReference type="Pfam" id="PF00460"/>
    </source>
</evidence>
<evidence type="ECO:0000256" key="6">
    <source>
        <dbReference type="PIRNR" id="PIRNR002889"/>
    </source>
</evidence>
<dbReference type="RefSeq" id="WP_273639283.1">
    <property type="nucleotide sequence ID" value="NZ_JAQQXP010000001.1"/>
</dbReference>
<proteinExistence type="inferred from homology"/>
<evidence type="ECO:0000256" key="2">
    <source>
        <dbReference type="ARBA" id="ARBA00009677"/>
    </source>
</evidence>
<dbReference type="NCBIfam" id="TIGR01396">
    <property type="entry name" value="FlgB"/>
    <property type="match status" value="1"/>
</dbReference>
<protein>
    <recommendedName>
        <fullName evidence="3 6">Flagellar basal body rod protein FlgB</fullName>
    </recommendedName>
</protein>
<keyword evidence="8" id="KW-0969">Cilium</keyword>
<dbReference type="InterPro" id="IPR006300">
    <property type="entry name" value="FlgB"/>
</dbReference>
<comment type="similarity">
    <text evidence="2 6">Belongs to the flagella basal body rod proteins family.</text>
</comment>
<organism evidence="8 9">
    <name type="scientific">Alteromonas gilva</name>
    <dbReference type="NCBI Taxonomy" id="2987522"/>
    <lineage>
        <taxon>Bacteria</taxon>
        <taxon>Pseudomonadati</taxon>
        <taxon>Pseudomonadota</taxon>
        <taxon>Gammaproteobacteria</taxon>
        <taxon>Alteromonadales</taxon>
        <taxon>Alteromonadaceae</taxon>
        <taxon>Alteromonas/Salinimonas group</taxon>
        <taxon>Alteromonas</taxon>
    </lineage>
</organism>
<name>A0ABT5L216_9ALTE</name>
<comment type="subcellular location">
    <subcellularLocation>
        <location evidence="1 6">Bacterial flagellum basal body</location>
    </subcellularLocation>
</comment>
<dbReference type="InterPro" id="IPR001444">
    <property type="entry name" value="Flag_bb_rod_N"/>
</dbReference>
<dbReference type="PIRSF" id="PIRSF002889">
    <property type="entry name" value="Rod_FlgB"/>
    <property type="match status" value="1"/>
</dbReference>
<dbReference type="PANTHER" id="PTHR30435:SF12">
    <property type="entry name" value="FLAGELLAR BASAL BODY ROD PROTEIN FLGB"/>
    <property type="match status" value="1"/>
</dbReference>
<dbReference type="Pfam" id="PF00460">
    <property type="entry name" value="Flg_bb_rod"/>
    <property type="match status" value="1"/>
</dbReference>
<keyword evidence="9" id="KW-1185">Reference proteome</keyword>
<evidence type="ECO:0000256" key="5">
    <source>
        <dbReference type="ARBA" id="ARBA00024934"/>
    </source>
</evidence>
<evidence type="ECO:0000256" key="1">
    <source>
        <dbReference type="ARBA" id="ARBA00004117"/>
    </source>
</evidence>
<dbReference type="EMBL" id="JAQQXP010000001">
    <property type="protein sequence ID" value="MDC8830436.1"/>
    <property type="molecule type" value="Genomic_DNA"/>
</dbReference>
<evidence type="ECO:0000256" key="4">
    <source>
        <dbReference type="ARBA" id="ARBA00023143"/>
    </source>
</evidence>
<dbReference type="Proteomes" id="UP001218788">
    <property type="component" value="Unassembled WGS sequence"/>
</dbReference>
<evidence type="ECO:0000256" key="3">
    <source>
        <dbReference type="ARBA" id="ARBA00014376"/>
    </source>
</evidence>
<keyword evidence="8" id="KW-0966">Cell projection</keyword>
<evidence type="ECO:0000313" key="8">
    <source>
        <dbReference type="EMBL" id="MDC8830436.1"/>
    </source>
</evidence>
<keyword evidence="4 6" id="KW-0975">Bacterial flagellum</keyword>
<accession>A0ABT5L216</accession>
<keyword evidence="8" id="KW-0282">Flagellum</keyword>
<dbReference type="PANTHER" id="PTHR30435">
    <property type="entry name" value="FLAGELLAR PROTEIN"/>
    <property type="match status" value="1"/>
</dbReference>
<sequence length="134" mass="14592">MAINLDKLTGFHKNALQVRADKMEVISGNLANANTPGYKARGIDFQQAMARAQHSSGQSMTRTHDKHLSGTIVSATEIGFRIPSQPDTGDGNTVEVQRERNQFLDTGMRYQATLQFLTGKIKGMKKAISGGQGQ</sequence>
<evidence type="ECO:0000313" key="9">
    <source>
        <dbReference type="Proteomes" id="UP001218788"/>
    </source>
</evidence>